<dbReference type="PANTHER" id="PTHR43668:SF4">
    <property type="entry name" value="ALLANTOINASE"/>
    <property type="match status" value="1"/>
</dbReference>
<feature type="modified residue" description="N6-carboxylysine" evidence="9">
    <location>
        <position position="149"/>
    </location>
</feature>
<dbReference type="PANTHER" id="PTHR43668">
    <property type="entry name" value="ALLANTOINASE"/>
    <property type="match status" value="1"/>
</dbReference>
<dbReference type="InterPro" id="IPR006680">
    <property type="entry name" value="Amidohydro-rel"/>
</dbReference>
<dbReference type="Pfam" id="PF01979">
    <property type="entry name" value="Amidohydro_1"/>
    <property type="match status" value="1"/>
</dbReference>
<dbReference type="GO" id="GO:0008270">
    <property type="term" value="F:zinc ion binding"/>
    <property type="evidence" value="ECO:0007669"/>
    <property type="project" value="InterPro"/>
</dbReference>
<evidence type="ECO:0000256" key="7">
    <source>
        <dbReference type="ARBA" id="ARBA00022801"/>
    </source>
</evidence>
<comment type="similarity">
    <text evidence="2">Belongs to the metallo-dependent hydrolases superfamily. Hydantoinase/dihydropyrimidinase family.</text>
</comment>
<comment type="function">
    <text evidence="9">Catalyzes the conversion of allantoin (5-ureidohydantoin) to allantoic acid by hydrolytic cleavage of the five-member hydantoin ring.</text>
</comment>
<dbReference type="PROSITE" id="PS00482">
    <property type="entry name" value="DIHYDROOROTASE_1"/>
    <property type="match status" value="1"/>
</dbReference>
<dbReference type="SUPFAM" id="SSF51556">
    <property type="entry name" value="Metallo-dependent hydrolases"/>
    <property type="match status" value="1"/>
</dbReference>
<evidence type="ECO:0000313" key="13">
    <source>
        <dbReference type="Proteomes" id="UP000637695"/>
    </source>
</evidence>
<dbReference type="FunFam" id="3.20.20.140:FF:000174">
    <property type="entry name" value="Dihydropyrimidinase-related protein 2"/>
    <property type="match status" value="1"/>
</dbReference>
<dbReference type="InterPro" id="IPR032466">
    <property type="entry name" value="Metal_Hydrolase"/>
</dbReference>
<dbReference type="RefSeq" id="WP_188882804.1">
    <property type="nucleotide sequence ID" value="NZ_BMOY01000033.1"/>
</dbReference>
<feature type="binding site" description="via carbamate group" evidence="9">
    <location>
        <position position="149"/>
    </location>
    <ligand>
        <name>Zn(2+)</name>
        <dbReference type="ChEBI" id="CHEBI:29105"/>
        <label>2</label>
    </ligand>
</feature>
<organism evidence="12 13">
    <name type="scientific">Alicyclobacillus cellulosilyticus</name>
    <dbReference type="NCBI Taxonomy" id="1003997"/>
    <lineage>
        <taxon>Bacteria</taxon>
        <taxon>Bacillati</taxon>
        <taxon>Bacillota</taxon>
        <taxon>Bacilli</taxon>
        <taxon>Bacillales</taxon>
        <taxon>Alicyclobacillaceae</taxon>
        <taxon>Alicyclobacillus</taxon>
    </lineage>
</organism>
<comment type="subunit">
    <text evidence="4 9">Homotetramer.</text>
</comment>
<dbReference type="GO" id="GO:0004038">
    <property type="term" value="F:allantoinase activity"/>
    <property type="evidence" value="ECO:0007669"/>
    <property type="project" value="UniProtKB-UniRule"/>
</dbReference>
<comment type="similarity">
    <text evidence="9">Belongs to the metallo-dependent hydrolases superfamily. Allantoinase family.</text>
</comment>
<evidence type="ECO:0000256" key="8">
    <source>
        <dbReference type="ARBA" id="ARBA00022833"/>
    </source>
</evidence>
<feature type="binding site" evidence="9">
    <location>
        <position position="245"/>
    </location>
    <ligand>
        <name>Zn(2+)</name>
        <dbReference type="ChEBI" id="CHEBI:29105"/>
        <label>2</label>
    </ligand>
</feature>
<reference evidence="12" key="2">
    <citation type="submission" date="2020-09" db="EMBL/GenBank/DDBJ databases">
        <authorList>
            <person name="Sun Q."/>
            <person name="Ohkuma M."/>
        </authorList>
    </citation>
    <scope>NUCLEOTIDE SEQUENCE</scope>
    <source>
        <strain evidence="12">JCM 18487</strain>
    </source>
</reference>
<evidence type="ECO:0000256" key="10">
    <source>
        <dbReference type="SAM" id="MobiDB-lite"/>
    </source>
</evidence>
<dbReference type="SUPFAM" id="SSF51338">
    <property type="entry name" value="Composite domain of metallo-dependent hydrolases"/>
    <property type="match status" value="1"/>
</dbReference>
<evidence type="ECO:0000256" key="3">
    <source>
        <dbReference type="ARBA" id="ARBA00010286"/>
    </source>
</evidence>
<dbReference type="EMBL" id="BMOY01000033">
    <property type="protein sequence ID" value="GGJ10671.1"/>
    <property type="molecule type" value="Genomic_DNA"/>
</dbReference>
<reference evidence="12" key="1">
    <citation type="journal article" date="2014" name="Int. J. Syst. Evol. Microbiol.">
        <title>Complete genome sequence of Corynebacterium casei LMG S-19264T (=DSM 44701T), isolated from a smear-ripened cheese.</title>
        <authorList>
            <consortium name="US DOE Joint Genome Institute (JGI-PGF)"/>
            <person name="Walter F."/>
            <person name="Albersmeier A."/>
            <person name="Kalinowski J."/>
            <person name="Ruckert C."/>
        </authorList>
    </citation>
    <scope>NUCLEOTIDE SEQUENCE</scope>
    <source>
        <strain evidence="12">JCM 18487</strain>
    </source>
</reference>
<sequence>MPERTYDLVIHQGSAVLPNTVEVTDIAIAKGRIVALAPNLLPYARRVIDATGKVVLPGMIDVHVHLNEPGLDWEGFLSGSQALAAGGCTTFFDMPINGVPPTISTACLQLKCRCARRQTYLDYGFWGGLVPGNLHELRSLADCGVVGFKAFMSSPGGPSAEHGFVAADDITLYRGMLEIAKTGRVLALHAESEPWVARLAAEFVRNGRTGPADYAQSRPVLAEVEAVERALLYAEYTGCPLHFVHISSAAAVARIQEAKRRGVDVSVETCPHYLALTDEDMARLGPVAKCAPPLRNRREQADLWEMVLAGRIDIIASDHSPCPMEMKIHDNFFEAWGGIAGGQSSVAVMVEEAHLRRGMPLHALARLLATNPARRFGLFPKKGAIQCGADADLVILDTNRPYVLRPEHLFQRHPHSPYIGRRLRVRVEKTLVRGQVVYDADRVAPFPDEPAGQWVKPAGSVRKEPSFAHGS</sequence>
<feature type="binding site" description="via carbamate group" evidence="9">
    <location>
        <position position="149"/>
    </location>
    <ligand>
        <name>Zn(2+)</name>
        <dbReference type="ChEBI" id="CHEBI:29105"/>
        <label>1</label>
    </ligand>
</feature>
<keyword evidence="13" id="KW-1185">Reference proteome</keyword>
<dbReference type="GO" id="GO:0005737">
    <property type="term" value="C:cytoplasm"/>
    <property type="evidence" value="ECO:0007669"/>
    <property type="project" value="TreeGrafter"/>
</dbReference>
<comment type="PTM">
    <text evidence="9">Carboxylation allows a single lysine to coordinate two zinc ions.</text>
</comment>
<name>A0A917NLY0_9BACL</name>
<protein>
    <recommendedName>
        <fullName evidence="9">Allantoinase</fullName>
        <ecNumber evidence="9">3.5.2.5</ecNumber>
    </recommendedName>
    <alternativeName>
        <fullName evidence="9">Allantoin-utilizing enzyme</fullName>
    </alternativeName>
</protein>
<proteinExistence type="inferred from homology"/>
<feature type="binding site" evidence="9">
    <location>
        <position position="189"/>
    </location>
    <ligand>
        <name>Zn(2+)</name>
        <dbReference type="ChEBI" id="CHEBI:29105"/>
        <label>2</label>
    </ligand>
</feature>
<feature type="binding site" evidence="9">
    <location>
        <position position="318"/>
    </location>
    <ligand>
        <name>Zn(2+)</name>
        <dbReference type="ChEBI" id="CHEBI:29105"/>
        <label>1</label>
    </ligand>
</feature>
<dbReference type="AlphaFoldDB" id="A0A917NLY0"/>
<dbReference type="GO" id="GO:0050897">
    <property type="term" value="F:cobalt ion binding"/>
    <property type="evidence" value="ECO:0007669"/>
    <property type="project" value="InterPro"/>
</dbReference>
<keyword evidence="8 9" id="KW-0862">Zinc</keyword>
<evidence type="ECO:0000256" key="4">
    <source>
        <dbReference type="ARBA" id="ARBA00011881"/>
    </source>
</evidence>
<evidence type="ECO:0000256" key="9">
    <source>
        <dbReference type="HAMAP-Rule" id="MF_01645"/>
    </source>
</evidence>
<dbReference type="InterPro" id="IPR050138">
    <property type="entry name" value="DHOase/Allantoinase_Hydrolase"/>
</dbReference>
<comment type="caution">
    <text evidence="12">The sequence shown here is derived from an EMBL/GenBank/DDBJ whole genome shotgun (WGS) entry which is preliminary data.</text>
</comment>
<dbReference type="InterPro" id="IPR002195">
    <property type="entry name" value="Dihydroorotase_CS"/>
</dbReference>
<comment type="cofactor">
    <cofactor evidence="9">
        <name>Zn(2+)</name>
        <dbReference type="ChEBI" id="CHEBI:29105"/>
    </cofactor>
    <text evidence="9">Binds 2 Zn(2+) ions per subunit.</text>
</comment>
<dbReference type="HAMAP" id="MF_01645">
    <property type="entry name" value="Hydantoinase"/>
    <property type="match status" value="1"/>
</dbReference>
<dbReference type="InterPro" id="IPR047604">
    <property type="entry name" value="Allantoinase_bact"/>
</dbReference>
<dbReference type="Gene3D" id="3.20.20.140">
    <property type="entry name" value="Metal-dependent hydrolases"/>
    <property type="match status" value="1"/>
</dbReference>
<comment type="catalytic activity">
    <reaction evidence="9">
        <text>(S)-allantoin + H2O = allantoate + H(+)</text>
        <dbReference type="Rhea" id="RHEA:17029"/>
        <dbReference type="ChEBI" id="CHEBI:15377"/>
        <dbReference type="ChEBI" id="CHEBI:15378"/>
        <dbReference type="ChEBI" id="CHEBI:15678"/>
        <dbReference type="ChEBI" id="CHEBI:17536"/>
        <dbReference type="EC" id="3.5.2.5"/>
    </reaction>
</comment>
<feature type="compositionally biased region" description="Basic and acidic residues" evidence="10">
    <location>
        <begin position="461"/>
        <end position="471"/>
    </location>
</feature>
<dbReference type="GO" id="GO:0000256">
    <property type="term" value="P:allantoin catabolic process"/>
    <property type="evidence" value="ECO:0007669"/>
    <property type="project" value="UniProtKB-UniRule"/>
</dbReference>
<evidence type="ECO:0000313" key="12">
    <source>
        <dbReference type="EMBL" id="GGJ10671.1"/>
    </source>
</evidence>
<comment type="function">
    <text evidence="1">Catalyzes the reversible cyclization of carbamoyl aspartate to dihydroorotate.</text>
</comment>
<evidence type="ECO:0000259" key="11">
    <source>
        <dbReference type="Pfam" id="PF01979"/>
    </source>
</evidence>
<keyword evidence="7 9" id="KW-0378">Hydrolase</keyword>
<accession>A0A917NLY0</accession>
<dbReference type="NCBIfam" id="NF004839">
    <property type="entry name" value="PRK06189.1"/>
    <property type="match status" value="1"/>
</dbReference>
<gene>
    <name evidence="9 12" type="primary">allB</name>
    <name evidence="12" type="ORF">GCM10010885_19870</name>
</gene>
<dbReference type="InterPro" id="IPR011059">
    <property type="entry name" value="Metal-dep_hydrolase_composite"/>
</dbReference>
<comment type="pathway">
    <text evidence="9">Nitrogen metabolism; (S)-allantoin degradation; allantoate from (S)-allantoin: step 1/1.</text>
</comment>
<dbReference type="Proteomes" id="UP000637695">
    <property type="component" value="Unassembled WGS sequence"/>
</dbReference>
<evidence type="ECO:0000256" key="6">
    <source>
        <dbReference type="ARBA" id="ARBA00022723"/>
    </source>
</evidence>
<feature type="binding site" evidence="9">
    <location>
        <position position="63"/>
    </location>
    <ligand>
        <name>Zn(2+)</name>
        <dbReference type="ChEBI" id="CHEBI:29105"/>
        <label>1</label>
    </ligand>
</feature>
<feature type="region of interest" description="Disordered" evidence="10">
    <location>
        <begin position="449"/>
        <end position="471"/>
    </location>
</feature>
<dbReference type="EC" id="3.5.2.5" evidence="9"/>
<feature type="domain" description="Amidohydrolase-related" evidence="11">
    <location>
        <begin position="54"/>
        <end position="437"/>
    </location>
</feature>
<dbReference type="InterPro" id="IPR017593">
    <property type="entry name" value="Allantoinase"/>
</dbReference>
<dbReference type="NCBIfam" id="TIGR03178">
    <property type="entry name" value="allantoinase"/>
    <property type="match status" value="1"/>
</dbReference>
<keyword evidence="6 9" id="KW-0479">Metal-binding</keyword>
<evidence type="ECO:0000256" key="1">
    <source>
        <dbReference type="ARBA" id="ARBA00002368"/>
    </source>
</evidence>
<dbReference type="Gene3D" id="2.30.40.10">
    <property type="entry name" value="Urease, subunit C, domain 1"/>
    <property type="match status" value="1"/>
</dbReference>
<evidence type="ECO:0000256" key="2">
    <source>
        <dbReference type="ARBA" id="ARBA00008829"/>
    </source>
</evidence>
<dbReference type="GO" id="GO:0006145">
    <property type="term" value="P:purine nucleobase catabolic process"/>
    <property type="evidence" value="ECO:0007669"/>
    <property type="project" value="TreeGrafter"/>
</dbReference>
<comment type="similarity">
    <text evidence="3">Belongs to the metallo-dependent hydrolases superfamily. DHOase family. Class I DHOase subfamily.</text>
</comment>
<feature type="binding site" evidence="9">
    <location>
        <position position="65"/>
    </location>
    <ligand>
        <name>Zn(2+)</name>
        <dbReference type="ChEBI" id="CHEBI:29105"/>
        <label>1</label>
    </ligand>
</feature>
<evidence type="ECO:0000256" key="5">
    <source>
        <dbReference type="ARBA" id="ARBA00022631"/>
    </source>
</evidence>
<keyword evidence="5 9" id="KW-0659">Purine metabolism</keyword>